<dbReference type="SUPFAM" id="SSF52467">
    <property type="entry name" value="DHS-like NAD/FAD-binding domain"/>
    <property type="match status" value="1"/>
</dbReference>
<dbReference type="PANTHER" id="PTHR43452">
    <property type="entry name" value="PYRUVATE DECARBOXYLASE"/>
    <property type="match status" value="1"/>
</dbReference>
<comment type="cofactor">
    <cofactor evidence="2">
        <name>a metal cation</name>
        <dbReference type="ChEBI" id="CHEBI:25213"/>
    </cofactor>
</comment>
<feature type="binding site" evidence="12">
    <location>
        <position position="474"/>
    </location>
    <ligand>
        <name>Mg(2+)</name>
        <dbReference type="ChEBI" id="CHEBI:18420"/>
    </ligand>
</feature>
<dbReference type="InterPro" id="IPR029035">
    <property type="entry name" value="DHS-like_NAD/FAD-binding_dom"/>
</dbReference>
<evidence type="ECO:0000313" key="18">
    <source>
        <dbReference type="Proteomes" id="UP001314263"/>
    </source>
</evidence>
<dbReference type="GO" id="GO:0004737">
    <property type="term" value="F:pyruvate decarboxylase activity"/>
    <property type="evidence" value="ECO:0007669"/>
    <property type="project" value="UniProtKB-EC"/>
</dbReference>
<comment type="catalytic activity">
    <reaction evidence="1">
        <text>a 2-oxocarboxylate + H(+) = an aldehyde + CO2</text>
        <dbReference type="Rhea" id="RHEA:11628"/>
        <dbReference type="ChEBI" id="CHEBI:15378"/>
        <dbReference type="ChEBI" id="CHEBI:16526"/>
        <dbReference type="ChEBI" id="CHEBI:17478"/>
        <dbReference type="ChEBI" id="CHEBI:35179"/>
        <dbReference type="EC" id="4.1.1.1"/>
    </reaction>
</comment>
<comment type="cofactor">
    <cofactor evidence="3">
        <name>thiamine diphosphate</name>
        <dbReference type="ChEBI" id="CHEBI:58937"/>
    </cofactor>
</comment>
<dbReference type="SUPFAM" id="SSF52518">
    <property type="entry name" value="Thiamin diphosphate-binding fold (THDP-binding)"/>
    <property type="match status" value="2"/>
</dbReference>
<keyword evidence="8" id="KW-0210">Decarboxylase</keyword>
<dbReference type="CDD" id="cd02005">
    <property type="entry name" value="TPP_PDC_IPDC"/>
    <property type="match status" value="1"/>
</dbReference>
<proteinExistence type="inferred from homology"/>
<dbReference type="FunFam" id="3.40.50.970:FF:000024">
    <property type="entry name" value="Pyruvate decarboxylase isozyme"/>
    <property type="match status" value="1"/>
</dbReference>
<dbReference type="Pfam" id="PF02776">
    <property type="entry name" value="TPP_enzyme_N"/>
    <property type="match status" value="1"/>
</dbReference>
<evidence type="ECO:0000259" key="14">
    <source>
        <dbReference type="Pfam" id="PF00205"/>
    </source>
</evidence>
<dbReference type="Pfam" id="PF02775">
    <property type="entry name" value="TPP_enzyme_C"/>
    <property type="match status" value="1"/>
</dbReference>
<evidence type="ECO:0000256" key="11">
    <source>
        <dbReference type="ARBA" id="ARBA00023239"/>
    </source>
</evidence>
<dbReference type="PIRSF" id="PIRSF036565">
    <property type="entry name" value="Pyruvt_ip_decrb"/>
    <property type="match status" value="1"/>
</dbReference>
<name>A0AAV1IP02_9CHLO</name>
<comment type="similarity">
    <text evidence="4 13">Belongs to the TPP enzyme family.</text>
</comment>
<keyword evidence="7 12" id="KW-0479">Metal-binding</keyword>
<comment type="subunit">
    <text evidence="5">Homotetramer.</text>
</comment>
<dbReference type="InterPro" id="IPR012000">
    <property type="entry name" value="Thiamin_PyroP_enz_cen_dom"/>
</dbReference>
<dbReference type="AlphaFoldDB" id="A0AAV1IP02"/>
<dbReference type="Pfam" id="PF00205">
    <property type="entry name" value="TPP_enzyme_M"/>
    <property type="match status" value="1"/>
</dbReference>
<dbReference type="InterPro" id="IPR012001">
    <property type="entry name" value="Thiamin_PyroP_enz_TPP-bd_dom"/>
</dbReference>
<evidence type="ECO:0000256" key="13">
    <source>
        <dbReference type="RuleBase" id="RU362132"/>
    </source>
</evidence>
<accession>A0AAV1IP02</accession>
<keyword evidence="10 13" id="KW-0786">Thiamine pyrophosphate</keyword>
<evidence type="ECO:0000313" key="17">
    <source>
        <dbReference type="EMBL" id="CAK0787699.1"/>
    </source>
</evidence>
<dbReference type="InterPro" id="IPR047213">
    <property type="entry name" value="TPP_PYR_PDC_IPDC-like"/>
</dbReference>
<evidence type="ECO:0000256" key="2">
    <source>
        <dbReference type="ARBA" id="ARBA00001920"/>
    </source>
</evidence>
<feature type="domain" description="Thiamine pyrophosphate enzyme N-terminal TPP-binding" evidence="16">
    <location>
        <begin position="8"/>
        <end position="120"/>
    </location>
</feature>
<keyword evidence="18" id="KW-1185">Reference proteome</keyword>
<dbReference type="GO" id="GO:0005829">
    <property type="term" value="C:cytosol"/>
    <property type="evidence" value="ECO:0007669"/>
    <property type="project" value="TreeGrafter"/>
</dbReference>
<dbReference type="Gene3D" id="3.40.50.970">
    <property type="match status" value="2"/>
</dbReference>
<dbReference type="Proteomes" id="UP001314263">
    <property type="component" value="Unassembled WGS sequence"/>
</dbReference>
<dbReference type="EMBL" id="CAUYUE010000017">
    <property type="protein sequence ID" value="CAK0787699.1"/>
    <property type="molecule type" value="Genomic_DNA"/>
</dbReference>
<evidence type="ECO:0000256" key="10">
    <source>
        <dbReference type="ARBA" id="ARBA00023052"/>
    </source>
</evidence>
<dbReference type="PANTHER" id="PTHR43452:SF1">
    <property type="entry name" value="PYRUVATE DECARBOXYLASE C186.09-RELATED"/>
    <property type="match status" value="1"/>
</dbReference>
<comment type="caution">
    <text evidence="17">The sequence shown here is derived from an EMBL/GenBank/DDBJ whole genome shotgun (WGS) entry which is preliminary data.</text>
</comment>
<dbReference type="GO" id="GO:0000949">
    <property type="term" value="P:aromatic amino acid family catabolic process to alcohol via Ehrlich pathway"/>
    <property type="evidence" value="ECO:0007669"/>
    <property type="project" value="TreeGrafter"/>
</dbReference>
<keyword evidence="11" id="KW-0456">Lyase</keyword>
<evidence type="ECO:0000256" key="8">
    <source>
        <dbReference type="ARBA" id="ARBA00022793"/>
    </source>
</evidence>
<evidence type="ECO:0000256" key="1">
    <source>
        <dbReference type="ARBA" id="ARBA00001041"/>
    </source>
</evidence>
<dbReference type="GO" id="GO:0030976">
    <property type="term" value="F:thiamine pyrophosphate binding"/>
    <property type="evidence" value="ECO:0007669"/>
    <property type="project" value="InterPro"/>
</dbReference>
<reference evidence="17 18" key="1">
    <citation type="submission" date="2023-10" db="EMBL/GenBank/DDBJ databases">
        <authorList>
            <person name="Maclean D."/>
            <person name="Macfadyen A."/>
        </authorList>
    </citation>
    <scope>NUCLEOTIDE SEQUENCE [LARGE SCALE GENOMIC DNA]</scope>
</reference>
<dbReference type="InterPro" id="IPR047214">
    <property type="entry name" value="TPP_PDC_IPDC"/>
</dbReference>
<evidence type="ECO:0000256" key="5">
    <source>
        <dbReference type="ARBA" id="ARBA00011881"/>
    </source>
</evidence>
<dbReference type="InterPro" id="IPR012110">
    <property type="entry name" value="PDC/IPDC-like"/>
</dbReference>
<evidence type="ECO:0000256" key="7">
    <source>
        <dbReference type="ARBA" id="ARBA00022723"/>
    </source>
</evidence>
<evidence type="ECO:0000259" key="16">
    <source>
        <dbReference type="Pfam" id="PF02776"/>
    </source>
</evidence>
<feature type="domain" description="Thiamine pyrophosphate enzyme TPP-binding" evidence="15">
    <location>
        <begin position="392"/>
        <end position="539"/>
    </location>
</feature>
<dbReference type="Gene3D" id="3.40.50.1220">
    <property type="entry name" value="TPP-binding domain"/>
    <property type="match status" value="1"/>
</dbReference>
<dbReference type="CDD" id="cd07038">
    <property type="entry name" value="TPP_PYR_PDC_IPDC_like"/>
    <property type="match status" value="1"/>
</dbReference>
<organism evidence="17 18">
    <name type="scientific">Coccomyxa viridis</name>
    <dbReference type="NCBI Taxonomy" id="1274662"/>
    <lineage>
        <taxon>Eukaryota</taxon>
        <taxon>Viridiplantae</taxon>
        <taxon>Chlorophyta</taxon>
        <taxon>core chlorophytes</taxon>
        <taxon>Trebouxiophyceae</taxon>
        <taxon>Trebouxiophyceae incertae sedis</taxon>
        <taxon>Coccomyxaceae</taxon>
        <taxon>Coccomyxa</taxon>
    </lineage>
</organism>
<evidence type="ECO:0000256" key="9">
    <source>
        <dbReference type="ARBA" id="ARBA00022842"/>
    </source>
</evidence>
<evidence type="ECO:0000256" key="6">
    <source>
        <dbReference type="ARBA" id="ARBA00013202"/>
    </source>
</evidence>
<sequence length="570" mass="61616">MTGDGGATLGQFIAARLVEVGCTDYFGVPGDYNMNLMDQLNAEPDLNMVPCCNELNAGYAADGYARAKGVGCVVVTFTVGGLSAINAVAGAMSEHLPVICITGIPNSNDFSGDKILHHTIGNIDFSQELRCFEQVTCKAVTIRNLSTANELVDTAIAAAMQEKKPVLIQVCCNLATMTHPLFDKQPVPYALSPKTSNPKSLAAAVDAAVSMLSKSPKPVILVGPQAKPFKSIEATCNLADKTKYATAVIPNAKGDFPETHETFIGTYWGLVSTPCTAEIVESASTYIIVGPLFNDYNTVAFTLLLDESKIIKVDPHRATIGGKSTYGCVNMSDFLEKLVEALEPNPTSLRNFKRMYSEPTLKKADPKAPLETAVLYDRAQGFLKGEHVVMADTGDCIFWTQKLRLPYGAGFQAQMQYGSIGWSVGACLGCAVGSRSRGRRIVLFVGDGCFQIGAQELSTMIRVGTNPVIFLLDNAEYVIEEQIHPGSYNKLQDWDYCALAHAMKGKSDNLYAVKVTTEEELVAALKEADGKQKDKVCLLQCKLDPEDCSPALREWGARLANYNARPPKIV</sequence>
<dbReference type="InterPro" id="IPR011766">
    <property type="entry name" value="TPP_enzyme_TPP-bd"/>
</dbReference>
<dbReference type="GO" id="GO:0000287">
    <property type="term" value="F:magnesium ion binding"/>
    <property type="evidence" value="ECO:0007669"/>
    <property type="project" value="InterPro"/>
</dbReference>
<keyword evidence="9 12" id="KW-0460">Magnesium</keyword>
<feature type="domain" description="Thiamine pyrophosphate enzyme central" evidence="14">
    <location>
        <begin position="205"/>
        <end position="323"/>
    </location>
</feature>
<gene>
    <name evidence="17" type="ORF">CVIRNUC_010921</name>
</gene>
<evidence type="ECO:0000256" key="4">
    <source>
        <dbReference type="ARBA" id="ARBA00007812"/>
    </source>
</evidence>
<feature type="binding site" evidence="12">
    <location>
        <position position="447"/>
    </location>
    <ligand>
        <name>Mg(2+)</name>
        <dbReference type="ChEBI" id="CHEBI:18420"/>
    </ligand>
</feature>
<dbReference type="FunFam" id="3.40.50.1220:FF:000009">
    <property type="entry name" value="Pyruvate decarboxylase 1"/>
    <property type="match status" value="1"/>
</dbReference>
<dbReference type="InterPro" id="IPR029061">
    <property type="entry name" value="THDP-binding"/>
</dbReference>
<evidence type="ECO:0000259" key="15">
    <source>
        <dbReference type="Pfam" id="PF02775"/>
    </source>
</evidence>
<comment type="cofactor">
    <cofactor evidence="12">
        <name>Mg(2+)</name>
        <dbReference type="ChEBI" id="CHEBI:18420"/>
    </cofactor>
    <text evidence="12">Binds 1 Mg(2+) per subunit.</text>
</comment>
<evidence type="ECO:0000256" key="3">
    <source>
        <dbReference type="ARBA" id="ARBA00001964"/>
    </source>
</evidence>
<evidence type="ECO:0000256" key="12">
    <source>
        <dbReference type="PIRSR" id="PIRSR036565-2"/>
    </source>
</evidence>
<protein>
    <recommendedName>
        <fullName evidence="6">pyruvate decarboxylase</fullName>
        <ecNumber evidence="6">4.1.1.1</ecNumber>
    </recommendedName>
</protein>
<dbReference type="EC" id="4.1.1.1" evidence="6"/>